<protein>
    <submittedName>
        <fullName evidence="8">Uncharacterized protein</fullName>
    </submittedName>
</protein>
<comment type="caution">
    <text evidence="8">The sequence shown here is derived from an EMBL/GenBank/DDBJ whole genome shotgun (WGS) entry which is preliminary data.</text>
</comment>
<dbReference type="PANTHER" id="PTHR42810:SF2">
    <property type="entry name" value="PURINE PERMEASE C1399.01C-RELATED"/>
    <property type="match status" value="1"/>
</dbReference>
<comment type="subcellular location">
    <subcellularLocation>
        <location evidence="1">Membrane</location>
        <topology evidence="1">Multi-pass membrane protein</topology>
    </subcellularLocation>
</comment>
<name>A0ABR4CHD9_9HELO</name>
<evidence type="ECO:0000313" key="9">
    <source>
        <dbReference type="Proteomes" id="UP001595075"/>
    </source>
</evidence>
<keyword evidence="3" id="KW-0813">Transport</keyword>
<sequence>MPDGAEMIMPNTSTRKSFQDKARRHWKAFTTRLPIMLAVLLGLQHTLAMLAGVITAPIILAGAANLDLKDTQYPVSTSLIVSGIFSRFHIYKTCYYLGTELISVVGTSFSIIPVAFGTLTQTYKIGYCPSNDDGSLLPCPDGYGTIIGTARLCALFEIILSLMTRKMLTALFPPLVTGPTSTLVGVSLIKSGFQACGGGSGACFSRPTSGDHMLCSYNKAPHALPWGSAEFICLGFAVFVTIIICERFGSPLMKSSSVIIGLFLRLVYSYRAYVMSLIRKPLCMIENEHGNGHGQTSKVESITSTAVFQGETSLASRDYYKVCF</sequence>
<keyword evidence="4 7" id="KW-0812">Transmembrane</keyword>
<dbReference type="Pfam" id="PF00860">
    <property type="entry name" value="Xan_ur_permease"/>
    <property type="match status" value="1"/>
</dbReference>
<feature type="transmembrane region" description="Helical" evidence="7">
    <location>
        <begin position="72"/>
        <end position="90"/>
    </location>
</feature>
<dbReference type="Proteomes" id="UP001595075">
    <property type="component" value="Unassembled WGS sequence"/>
</dbReference>
<evidence type="ECO:0000256" key="3">
    <source>
        <dbReference type="ARBA" id="ARBA00022448"/>
    </source>
</evidence>
<evidence type="ECO:0000256" key="5">
    <source>
        <dbReference type="ARBA" id="ARBA00022989"/>
    </source>
</evidence>
<reference evidence="8 9" key="1">
    <citation type="journal article" date="2024" name="Commun. Biol.">
        <title>Comparative genomic analysis of thermophilic fungi reveals convergent evolutionary adaptations and gene losses.</title>
        <authorList>
            <person name="Steindorff A.S."/>
            <person name="Aguilar-Pontes M.V."/>
            <person name="Robinson A.J."/>
            <person name="Andreopoulos B."/>
            <person name="LaButti K."/>
            <person name="Kuo A."/>
            <person name="Mondo S."/>
            <person name="Riley R."/>
            <person name="Otillar R."/>
            <person name="Haridas S."/>
            <person name="Lipzen A."/>
            <person name="Grimwood J."/>
            <person name="Schmutz J."/>
            <person name="Clum A."/>
            <person name="Reid I.D."/>
            <person name="Moisan M.C."/>
            <person name="Butler G."/>
            <person name="Nguyen T.T.M."/>
            <person name="Dewar K."/>
            <person name="Conant G."/>
            <person name="Drula E."/>
            <person name="Henrissat B."/>
            <person name="Hansel C."/>
            <person name="Singer S."/>
            <person name="Hutchinson M.I."/>
            <person name="de Vries R.P."/>
            <person name="Natvig D.O."/>
            <person name="Powell A.J."/>
            <person name="Tsang A."/>
            <person name="Grigoriev I.V."/>
        </authorList>
    </citation>
    <scope>NUCLEOTIDE SEQUENCE [LARGE SCALE GENOMIC DNA]</scope>
    <source>
        <strain evidence="8 9">CBS 494.80</strain>
    </source>
</reference>
<feature type="transmembrane region" description="Helical" evidence="7">
    <location>
        <begin position="102"/>
        <end position="123"/>
    </location>
</feature>
<dbReference type="InterPro" id="IPR006043">
    <property type="entry name" value="NCS2"/>
</dbReference>
<accession>A0ABR4CHD9</accession>
<proteinExistence type="inferred from homology"/>
<keyword evidence="5 7" id="KW-1133">Transmembrane helix</keyword>
<evidence type="ECO:0000256" key="1">
    <source>
        <dbReference type="ARBA" id="ARBA00004141"/>
    </source>
</evidence>
<dbReference type="EMBL" id="JAZHXI010000008">
    <property type="protein sequence ID" value="KAL2068671.1"/>
    <property type="molecule type" value="Genomic_DNA"/>
</dbReference>
<keyword evidence="9" id="KW-1185">Reference proteome</keyword>
<comment type="similarity">
    <text evidence="2">Belongs to the nucleobase:cation symporter-2 (NCS2) (TC 2.A.40) family.</text>
</comment>
<evidence type="ECO:0000256" key="6">
    <source>
        <dbReference type="ARBA" id="ARBA00023136"/>
    </source>
</evidence>
<dbReference type="PANTHER" id="PTHR42810">
    <property type="entry name" value="PURINE PERMEASE C1399.01C-RELATED"/>
    <property type="match status" value="1"/>
</dbReference>
<evidence type="ECO:0000256" key="2">
    <source>
        <dbReference type="ARBA" id="ARBA00008821"/>
    </source>
</evidence>
<feature type="transmembrane region" description="Helical" evidence="7">
    <location>
        <begin position="143"/>
        <end position="163"/>
    </location>
</feature>
<organism evidence="8 9">
    <name type="scientific">Oculimacula yallundae</name>
    <dbReference type="NCBI Taxonomy" id="86028"/>
    <lineage>
        <taxon>Eukaryota</taxon>
        <taxon>Fungi</taxon>
        <taxon>Dikarya</taxon>
        <taxon>Ascomycota</taxon>
        <taxon>Pezizomycotina</taxon>
        <taxon>Leotiomycetes</taxon>
        <taxon>Helotiales</taxon>
        <taxon>Ploettnerulaceae</taxon>
        <taxon>Oculimacula</taxon>
    </lineage>
</organism>
<evidence type="ECO:0000256" key="7">
    <source>
        <dbReference type="SAM" id="Phobius"/>
    </source>
</evidence>
<feature type="transmembrane region" description="Helical" evidence="7">
    <location>
        <begin position="223"/>
        <end position="244"/>
    </location>
</feature>
<feature type="transmembrane region" description="Helical" evidence="7">
    <location>
        <begin position="33"/>
        <end position="60"/>
    </location>
</feature>
<evidence type="ECO:0000256" key="4">
    <source>
        <dbReference type="ARBA" id="ARBA00022692"/>
    </source>
</evidence>
<feature type="transmembrane region" description="Helical" evidence="7">
    <location>
        <begin position="256"/>
        <end position="274"/>
    </location>
</feature>
<keyword evidence="6 7" id="KW-0472">Membrane</keyword>
<evidence type="ECO:0000313" key="8">
    <source>
        <dbReference type="EMBL" id="KAL2068671.1"/>
    </source>
</evidence>
<gene>
    <name evidence="8" type="ORF">VTL71DRAFT_15009</name>
</gene>